<dbReference type="InParanoid" id="F8PW35"/>
<name>F8PW35_SERL3</name>
<feature type="compositionally biased region" description="Polar residues" evidence="1">
    <location>
        <begin position="1"/>
        <end position="17"/>
    </location>
</feature>
<feature type="region of interest" description="Disordered" evidence="1">
    <location>
        <begin position="1"/>
        <end position="44"/>
    </location>
</feature>
<dbReference type="EMBL" id="GL945479">
    <property type="protein sequence ID" value="EGN99894.1"/>
    <property type="molecule type" value="Genomic_DNA"/>
</dbReference>
<gene>
    <name evidence="2" type="ORF">SERLA73DRAFT_135399</name>
</gene>
<accession>F8PW35</accession>
<dbReference type="AlphaFoldDB" id="F8PW35"/>
<evidence type="ECO:0000313" key="2">
    <source>
        <dbReference type="EMBL" id="EGN99894.1"/>
    </source>
</evidence>
<evidence type="ECO:0000256" key="1">
    <source>
        <dbReference type="SAM" id="MobiDB-lite"/>
    </source>
</evidence>
<reference evidence="3" key="1">
    <citation type="journal article" date="2011" name="Science">
        <title>The plant cell wall-decomposing machinery underlies the functional diversity of forest fungi.</title>
        <authorList>
            <person name="Eastwood D.C."/>
            <person name="Floudas D."/>
            <person name="Binder M."/>
            <person name="Majcherczyk A."/>
            <person name="Schneider P."/>
            <person name="Aerts A."/>
            <person name="Asiegbu F.O."/>
            <person name="Baker S.E."/>
            <person name="Barry K."/>
            <person name="Bendiksby M."/>
            <person name="Blumentritt M."/>
            <person name="Coutinho P.M."/>
            <person name="Cullen D."/>
            <person name="de Vries R.P."/>
            <person name="Gathman A."/>
            <person name="Goodell B."/>
            <person name="Henrissat B."/>
            <person name="Ihrmark K."/>
            <person name="Kauserud H."/>
            <person name="Kohler A."/>
            <person name="LaButti K."/>
            <person name="Lapidus A."/>
            <person name="Lavin J.L."/>
            <person name="Lee Y.-H."/>
            <person name="Lindquist E."/>
            <person name="Lilly W."/>
            <person name="Lucas S."/>
            <person name="Morin E."/>
            <person name="Murat C."/>
            <person name="Oguiza J.A."/>
            <person name="Park J."/>
            <person name="Pisabarro A.G."/>
            <person name="Riley R."/>
            <person name="Rosling A."/>
            <person name="Salamov A."/>
            <person name="Schmidt O."/>
            <person name="Schmutz J."/>
            <person name="Skrede I."/>
            <person name="Stenlid J."/>
            <person name="Wiebenga A."/>
            <person name="Xie X."/>
            <person name="Kuees U."/>
            <person name="Hibbett D.S."/>
            <person name="Hoffmeister D."/>
            <person name="Hoegberg N."/>
            <person name="Martin F."/>
            <person name="Grigoriev I.V."/>
            <person name="Watkinson S.C."/>
        </authorList>
    </citation>
    <scope>NUCLEOTIDE SEQUENCE [LARGE SCALE GENOMIC DNA]</scope>
    <source>
        <strain evidence="3">strain S7.3</strain>
    </source>
</reference>
<proteinExistence type="predicted"/>
<keyword evidence="3" id="KW-1185">Reference proteome</keyword>
<dbReference type="HOGENOM" id="CLU_2528859_0_0_1"/>
<evidence type="ECO:0000313" key="3">
    <source>
        <dbReference type="Proteomes" id="UP000008063"/>
    </source>
</evidence>
<sequence>MTMGNTFIDTDVPSPTSRLAGPESSVEARDISPGTFGEGETTHSSEMLSSMAHFEMMAHASYMNDTFSSRPSGVHVLRTPTSLR</sequence>
<organism evidence="3">
    <name type="scientific">Serpula lacrymans var. lacrymans (strain S7.3)</name>
    <name type="common">Dry rot fungus</name>
    <dbReference type="NCBI Taxonomy" id="936435"/>
    <lineage>
        <taxon>Eukaryota</taxon>
        <taxon>Fungi</taxon>
        <taxon>Dikarya</taxon>
        <taxon>Basidiomycota</taxon>
        <taxon>Agaricomycotina</taxon>
        <taxon>Agaricomycetes</taxon>
        <taxon>Agaricomycetidae</taxon>
        <taxon>Boletales</taxon>
        <taxon>Coniophorineae</taxon>
        <taxon>Serpulaceae</taxon>
        <taxon>Serpula</taxon>
    </lineage>
</organism>
<protein>
    <submittedName>
        <fullName evidence="2">Uncharacterized protein</fullName>
    </submittedName>
</protein>
<dbReference type="Proteomes" id="UP000008063">
    <property type="component" value="Unassembled WGS sequence"/>
</dbReference>